<organism evidence="1 2">
    <name type="scientific">Anisodus acutangulus</name>
    <dbReference type="NCBI Taxonomy" id="402998"/>
    <lineage>
        <taxon>Eukaryota</taxon>
        <taxon>Viridiplantae</taxon>
        <taxon>Streptophyta</taxon>
        <taxon>Embryophyta</taxon>
        <taxon>Tracheophyta</taxon>
        <taxon>Spermatophyta</taxon>
        <taxon>Magnoliopsida</taxon>
        <taxon>eudicotyledons</taxon>
        <taxon>Gunneridae</taxon>
        <taxon>Pentapetalae</taxon>
        <taxon>asterids</taxon>
        <taxon>lamiids</taxon>
        <taxon>Solanales</taxon>
        <taxon>Solanaceae</taxon>
        <taxon>Solanoideae</taxon>
        <taxon>Hyoscyameae</taxon>
        <taxon>Anisodus</taxon>
    </lineage>
</organism>
<evidence type="ECO:0000313" key="1">
    <source>
        <dbReference type="EMBL" id="KAJ8527783.1"/>
    </source>
</evidence>
<name>A0A9Q1L3D5_9SOLA</name>
<protein>
    <submittedName>
        <fullName evidence="1">Uncharacterized protein</fullName>
    </submittedName>
</protein>
<reference evidence="2" key="1">
    <citation type="journal article" date="2023" name="Proc. Natl. Acad. Sci. U.S.A.">
        <title>Genomic and structural basis for evolution of tropane alkaloid biosynthesis.</title>
        <authorList>
            <person name="Wanga Y.-J."/>
            <person name="Taina T."/>
            <person name="Yua J.-Y."/>
            <person name="Lia J."/>
            <person name="Xua B."/>
            <person name="Chenc J."/>
            <person name="D'Auriad J.C."/>
            <person name="Huanga J.-P."/>
            <person name="Huanga S.-X."/>
        </authorList>
    </citation>
    <scope>NUCLEOTIDE SEQUENCE [LARGE SCALE GENOMIC DNA]</scope>
    <source>
        <strain evidence="2">cv. KIB-2019</strain>
    </source>
</reference>
<gene>
    <name evidence="1" type="ORF">K7X08_015234</name>
</gene>
<proteinExistence type="predicted"/>
<dbReference type="Proteomes" id="UP001152561">
    <property type="component" value="Unassembled WGS sequence"/>
</dbReference>
<keyword evidence="2" id="KW-1185">Reference proteome</keyword>
<evidence type="ECO:0000313" key="2">
    <source>
        <dbReference type="Proteomes" id="UP001152561"/>
    </source>
</evidence>
<dbReference type="EMBL" id="JAJAGQ010000023">
    <property type="protein sequence ID" value="KAJ8527783.1"/>
    <property type="molecule type" value="Genomic_DNA"/>
</dbReference>
<accession>A0A9Q1L3D5</accession>
<sequence>MATPHSILTKVSSEIGSVWGAKTEQQIPSGGNGTVPVQLDQSMSTQESDNADLPNVGEVLVQLDEDDVQAPKDEVHSRVLG</sequence>
<comment type="caution">
    <text evidence="1">The sequence shown here is derived from an EMBL/GenBank/DDBJ whole genome shotgun (WGS) entry which is preliminary data.</text>
</comment>
<dbReference type="AlphaFoldDB" id="A0A9Q1L3D5"/>